<evidence type="ECO:0000313" key="1">
    <source>
        <dbReference type="EMBL" id="OAE30839.1"/>
    </source>
</evidence>
<reference evidence="1" key="1">
    <citation type="submission" date="2016-03" db="EMBL/GenBank/DDBJ databases">
        <title>Mechanisms controlling the formation of the plant cell surface in tip-growing cells are functionally conserved among land plants.</title>
        <authorList>
            <person name="Honkanen S."/>
            <person name="Jones V.A."/>
            <person name="Morieri G."/>
            <person name="Champion C."/>
            <person name="Hetherington A.J."/>
            <person name="Kelly S."/>
            <person name="Saint-Marcoux D."/>
            <person name="Proust H."/>
            <person name="Prescott H."/>
            <person name="Dolan L."/>
        </authorList>
    </citation>
    <scope>NUCLEOTIDE SEQUENCE [LARGE SCALE GENOMIC DNA]</scope>
    <source>
        <tissue evidence="1">Whole gametophyte</tissue>
    </source>
</reference>
<proteinExistence type="predicted"/>
<accession>A0A176WCN7</accession>
<dbReference type="AlphaFoldDB" id="A0A176WCN7"/>
<organism evidence="1 2">
    <name type="scientific">Marchantia polymorpha subsp. ruderalis</name>
    <dbReference type="NCBI Taxonomy" id="1480154"/>
    <lineage>
        <taxon>Eukaryota</taxon>
        <taxon>Viridiplantae</taxon>
        <taxon>Streptophyta</taxon>
        <taxon>Embryophyta</taxon>
        <taxon>Marchantiophyta</taxon>
        <taxon>Marchantiopsida</taxon>
        <taxon>Marchantiidae</taxon>
        <taxon>Marchantiales</taxon>
        <taxon>Marchantiaceae</taxon>
        <taxon>Marchantia</taxon>
    </lineage>
</organism>
<evidence type="ECO:0000313" key="2">
    <source>
        <dbReference type="Proteomes" id="UP000077202"/>
    </source>
</evidence>
<dbReference type="EMBL" id="LVLJ01001235">
    <property type="protein sequence ID" value="OAE30839.1"/>
    <property type="molecule type" value="Genomic_DNA"/>
</dbReference>
<dbReference type="Proteomes" id="UP000077202">
    <property type="component" value="Unassembled WGS sequence"/>
</dbReference>
<sequence>MVTAYDCSLIDSLRSDSLCCSSTTYGCLQLSSPSSAMRTGLKQDDSPRGVVDPHDSLHPLLLGTIFPGAAPVPALAQSEFDELAFLVVEYDMQSARSNDPFSFAGGVFVRENGRPSGRFVRGKKGVFGEM</sequence>
<protein>
    <submittedName>
        <fullName evidence="1">Uncharacterized protein</fullName>
    </submittedName>
</protein>
<comment type="caution">
    <text evidence="1">The sequence shown here is derived from an EMBL/GenBank/DDBJ whole genome shotgun (WGS) entry which is preliminary data.</text>
</comment>
<name>A0A176WCN7_MARPO</name>
<keyword evidence="2" id="KW-1185">Reference proteome</keyword>
<gene>
    <name evidence="1" type="ORF">AXG93_857s1420</name>
</gene>